<dbReference type="PROSITE" id="PS00893">
    <property type="entry name" value="NUDIX_BOX"/>
    <property type="match status" value="1"/>
</dbReference>
<dbReference type="SUPFAM" id="SSF55811">
    <property type="entry name" value="Nudix"/>
    <property type="match status" value="1"/>
</dbReference>
<dbReference type="Pfam" id="PF00293">
    <property type="entry name" value="NUDIX"/>
    <property type="match status" value="1"/>
</dbReference>
<evidence type="ECO:0000256" key="5">
    <source>
        <dbReference type="ARBA" id="ARBA00022801"/>
    </source>
</evidence>
<evidence type="ECO:0000256" key="3">
    <source>
        <dbReference type="ARBA" id="ARBA00005582"/>
    </source>
</evidence>
<keyword evidence="6" id="KW-0460">Magnesium</keyword>
<dbReference type="RefSeq" id="WP_003946186.1">
    <property type="nucleotide sequence ID" value="NZ_AP023172.1"/>
</dbReference>
<comment type="cofactor">
    <cofactor evidence="2">
        <name>Mg(2+)</name>
        <dbReference type="ChEBI" id="CHEBI:18420"/>
    </cofactor>
</comment>
<dbReference type="CDD" id="cd03426">
    <property type="entry name" value="NUDIX_CoAse_Nudt7"/>
    <property type="match status" value="1"/>
</dbReference>
<gene>
    <name evidence="9" type="ORF">CHR55_23340</name>
</gene>
<dbReference type="Gene3D" id="3.90.79.10">
    <property type="entry name" value="Nucleoside Triphosphate Pyrophosphohydrolase"/>
    <property type="match status" value="1"/>
</dbReference>
<dbReference type="InterPro" id="IPR020084">
    <property type="entry name" value="NUDIX_hydrolase_CS"/>
</dbReference>
<organism evidence="9 10">
    <name type="scientific">Rhodococcus qingshengii</name>
    <dbReference type="NCBI Taxonomy" id="334542"/>
    <lineage>
        <taxon>Bacteria</taxon>
        <taxon>Bacillati</taxon>
        <taxon>Actinomycetota</taxon>
        <taxon>Actinomycetes</taxon>
        <taxon>Mycobacteriales</taxon>
        <taxon>Nocardiaceae</taxon>
        <taxon>Rhodococcus</taxon>
        <taxon>Rhodococcus erythropolis group</taxon>
    </lineage>
</organism>
<dbReference type="GeneID" id="64141066"/>
<accession>A0A069JBT8</accession>
<keyword evidence="4" id="KW-0479">Metal-binding</keyword>
<evidence type="ECO:0000256" key="6">
    <source>
        <dbReference type="ARBA" id="ARBA00022842"/>
    </source>
</evidence>
<dbReference type="InterPro" id="IPR015797">
    <property type="entry name" value="NUDIX_hydrolase-like_dom_sf"/>
</dbReference>
<evidence type="ECO:0000313" key="9">
    <source>
        <dbReference type="EMBL" id="PCK24916.1"/>
    </source>
</evidence>
<evidence type="ECO:0000313" key="10">
    <source>
        <dbReference type="Proteomes" id="UP000230886"/>
    </source>
</evidence>
<comment type="similarity">
    <text evidence="3 8">Belongs to the Nudix hydrolase family.</text>
</comment>
<dbReference type="GO" id="GO:0010945">
    <property type="term" value="F:coenzyme A diphosphatase activity"/>
    <property type="evidence" value="ECO:0007669"/>
    <property type="project" value="InterPro"/>
</dbReference>
<dbReference type="InterPro" id="IPR000086">
    <property type="entry name" value="NUDIX_hydrolase_dom"/>
</dbReference>
<dbReference type="GO" id="GO:0046872">
    <property type="term" value="F:metal ion binding"/>
    <property type="evidence" value="ECO:0007669"/>
    <property type="project" value="UniProtKB-KW"/>
</dbReference>
<evidence type="ECO:0000256" key="8">
    <source>
        <dbReference type="RuleBase" id="RU003476"/>
    </source>
</evidence>
<dbReference type="PRINTS" id="PR00502">
    <property type="entry name" value="NUDIXFAMILY"/>
</dbReference>
<comment type="cofactor">
    <cofactor evidence="1">
        <name>Mn(2+)</name>
        <dbReference type="ChEBI" id="CHEBI:29035"/>
    </cofactor>
</comment>
<dbReference type="PANTHER" id="PTHR12992">
    <property type="entry name" value="NUDIX HYDROLASE"/>
    <property type="match status" value="1"/>
</dbReference>
<dbReference type="EMBL" id="NOVD01000022">
    <property type="protein sequence ID" value="PCK24916.1"/>
    <property type="molecule type" value="Genomic_DNA"/>
</dbReference>
<dbReference type="PANTHER" id="PTHR12992:SF11">
    <property type="entry name" value="MITOCHONDRIAL COENZYME A DIPHOSPHATASE NUDT8"/>
    <property type="match status" value="1"/>
</dbReference>
<dbReference type="KEGG" id="rqi:C1M55_16115"/>
<dbReference type="InterPro" id="IPR045121">
    <property type="entry name" value="CoAse"/>
</dbReference>
<name>A0A069JBT8_RHOSG</name>
<protein>
    <submittedName>
        <fullName evidence="9">Coenzyme A pyrophosphatase</fullName>
    </submittedName>
</protein>
<dbReference type="InterPro" id="IPR020476">
    <property type="entry name" value="Nudix_hydrolase"/>
</dbReference>
<evidence type="ECO:0000256" key="4">
    <source>
        <dbReference type="ARBA" id="ARBA00022723"/>
    </source>
</evidence>
<reference evidence="9 10" key="1">
    <citation type="submission" date="2017-07" db="EMBL/GenBank/DDBJ databases">
        <title>Draft sequence of Rhodococcus enclensis 23b-28.</title>
        <authorList>
            <person name="Besaury L."/>
            <person name="Sancelme M."/>
            <person name="Amato P."/>
            <person name="Lallement A."/>
            <person name="Delort A.-M."/>
        </authorList>
    </citation>
    <scope>NUCLEOTIDE SEQUENCE [LARGE SCALE GENOMIC DNA]</scope>
    <source>
        <strain evidence="9 10">23b-28</strain>
    </source>
</reference>
<keyword evidence="7" id="KW-0464">Manganese</keyword>
<sequence>MVNGDLLNRDHVVASLAAFEPRSVELDGRRSASVVIVVMRTADGTPVFPVTKRPSKMRAHPGQFALPGGSVDPGESSEQAAVRELSEELGVDVPESKIIGRLDDYVTRSGFVIRPFVMWSGEDIGGLVPNPDEVAQVYAVTSEELDVDSRFVTIEESPNPVIQWPFRTSLIHAPTGAVIYQFREVLNGRHTRIDKLEQPVFAWR</sequence>
<dbReference type="Proteomes" id="UP000230886">
    <property type="component" value="Unassembled WGS sequence"/>
</dbReference>
<keyword evidence="5 8" id="KW-0378">Hydrolase</keyword>
<proteinExistence type="inferred from homology"/>
<accession>A0A2A5J6C0</accession>
<evidence type="ECO:0000256" key="2">
    <source>
        <dbReference type="ARBA" id="ARBA00001946"/>
    </source>
</evidence>
<comment type="caution">
    <text evidence="9">The sequence shown here is derived from an EMBL/GenBank/DDBJ whole genome shotgun (WGS) entry which is preliminary data.</text>
</comment>
<evidence type="ECO:0000256" key="7">
    <source>
        <dbReference type="ARBA" id="ARBA00023211"/>
    </source>
</evidence>
<dbReference type="PROSITE" id="PS51462">
    <property type="entry name" value="NUDIX"/>
    <property type="match status" value="1"/>
</dbReference>
<evidence type="ECO:0000256" key="1">
    <source>
        <dbReference type="ARBA" id="ARBA00001936"/>
    </source>
</evidence>
<dbReference type="AlphaFoldDB" id="A0A069JBT8"/>